<evidence type="ECO:0000259" key="1">
    <source>
        <dbReference type="Pfam" id="PF01494"/>
    </source>
</evidence>
<dbReference type="Gene3D" id="3.30.9.10">
    <property type="entry name" value="D-Amino Acid Oxidase, subunit A, domain 2"/>
    <property type="match status" value="1"/>
</dbReference>
<evidence type="ECO:0000313" key="3">
    <source>
        <dbReference type="Proteomes" id="UP001595947"/>
    </source>
</evidence>
<dbReference type="Gene3D" id="3.50.50.60">
    <property type="entry name" value="FAD/NAD(P)-binding domain"/>
    <property type="match status" value="1"/>
</dbReference>
<dbReference type="GO" id="GO:0004497">
    <property type="term" value="F:monooxygenase activity"/>
    <property type="evidence" value="ECO:0007669"/>
    <property type="project" value="UniProtKB-KW"/>
</dbReference>
<dbReference type="InterPro" id="IPR002938">
    <property type="entry name" value="FAD-bd"/>
</dbReference>
<keyword evidence="2" id="KW-0503">Monooxygenase</keyword>
<protein>
    <submittedName>
        <fullName evidence="2">FAD-dependent monooxygenase</fullName>
    </submittedName>
</protein>
<dbReference type="RefSeq" id="WP_378034715.1">
    <property type="nucleotide sequence ID" value="NZ_JBHSIV010000003.1"/>
</dbReference>
<accession>A0ABV9YIZ1</accession>
<name>A0ABV9YIZ1_9PSEU</name>
<sequence>MTSVLISGASVAGPVLAFWLRRAGVEVTVVERAPAVRGGGYPIDLRGVAVDVVERMGLLERVEAARTGTRHLTFVSERGRTIAAFDPATLLGEQTIRAVELPRGDLTAVLWEATRDDVEYVFDDCVVGLDDRPDGVHVAFRDGAPRVFDLVIGADGLHSGVRALTFGPEAPFRRDLDACYAAFTVPETFGLEREAVMMNVPGRSATLYAVRDQAPTAILSFSGPTPTVDHRDTEGQRRLVEHVFGGIGWRVPELLVRMRTAEDFYFDTVSQIRMPSWTRGRVGLVGDAAYAPSFRSGQGTSIATVGAYVLAAEIAARPDDAAAALPAYEARMRDFVTRNQELATSGARVVSPATPLQLHTRNALFRLAPLLTRFGVKGGGGDIAGAATDLALPPAPRAVAA</sequence>
<gene>
    <name evidence="2" type="ORF">ACFPBZ_04055</name>
</gene>
<dbReference type="PRINTS" id="PR00420">
    <property type="entry name" value="RNGMNOXGNASE"/>
</dbReference>
<dbReference type="PANTHER" id="PTHR46865:SF2">
    <property type="entry name" value="MONOOXYGENASE"/>
    <property type="match status" value="1"/>
</dbReference>
<feature type="domain" description="FAD-binding" evidence="1">
    <location>
        <begin position="2"/>
        <end position="338"/>
    </location>
</feature>
<keyword evidence="2" id="KW-0560">Oxidoreductase</keyword>
<reference evidence="3" key="1">
    <citation type="journal article" date="2019" name="Int. J. Syst. Evol. Microbiol.">
        <title>The Global Catalogue of Microorganisms (GCM) 10K type strain sequencing project: providing services to taxonomists for standard genome sequencing and annotation.</title>
        <authorList>
            <consortium name="The Broad Institute Genomics Platform"/>
            <consortium name="The Broad Institute Genome Sequencing Center for Infectious Disease"/>
            <person name="Wu L."/>
            <person name="Ma J."/>
        </authorList>
    </citation>
    <scope>NUCLEOTIDE SEQUENCE [LARGE SCALE GENOMIC DNA]</scope>
    <source>
        <strain evidence="3">CGMCC 4.7093</strain>
    </source>
</reference>
<comment type="caution">
    <text evidence="2">The sequence shown here is derived from an EMBL/GenBank/DDBJ whole genome shotgun (WGS) entry which is preliminary data.</text>
</comment>
<evidence type="ECO:0000313" key="2">
    <source>
        <dbReference type="EMBL" id="MFC5061368.1"/>
    </source>
</evidence>
<dbReference type="Pfam" id="PF01494">
    <property type="entry name" value="FAD_binding_3"/>
    <property type="match status" value="1"/>
</dbReference>
<keyword evidence="3" id="KW-1185">Reference proteome</keyword>
<proteinExistence type="predicted"/>
<dbReference type="PANTHER" id="PTHR46865">
    <property type="entry name" value="OXIDOREDUCTASE-RELATED"/>
    <property type="match status" value="1"/>
</dbReference>
<dbReference type="Proteomes" id="UP001595947">
    <property type="component" value="Unassembled WGS sequence"/>
</dbReference>
<dbReference type="InterPro" id="IPR051704">
    <property type="entry name" value="FAD_aromatic-hydroxylase"/>
</dbReference>
<dbReference type="EMBL" id="JBHSIV010000003">
    <property type="protein sequence ID" value="MFC5061368.1"/>
    <property type="molecule type" value="Genomic_DNA"/>
</dbReference>
<dbReference type="InterPro" id="IPR036188">
    <property type="entry name" value="FAD/NAD-bd_sf"/>
</dbReference>
<organism evidence="2 3">
    <name type="scientific">Actinomycetospora atypica</name>
    <dbReference type="NCBI Taxonomy" id="1290095"/>
    <lineage>
        <taxon>Bacteria</taxon>
        <taxon>Bacillati</taxon>
        <taxon>Actinomycetota</taxon>
        <taxon>Actinomycetes</taxon>
        <taxon>Pseudonocardiales</taxon>
        <taxon>Pseudonocardiaceae</taxon>
        <taxon>Actinomycetospora</taxon>
    </lineage>
</organism>
<dbReference type="SUPFAM" id="SSF51905">
    <property type="entry name" value="FAD/NAD(P)-binding domain"/>
    <property type="match status" value="1"/>
</dbReference>